<name>A0A1S3ZW35_TOBAC</name>
<dbReference type="InterPro" id="IPR043502">
    <property type="entry name" value="DNA/RNA_pol_sf"/>
</dbReference>
<feature type="domain" description="Reverse transcriptase Ty1/copia-type" evidence="1">
    <location>
        <begin position="15"/>
        <end position="107"/>
    </location>
</feature>
<accession>A0A1S3ZW35</accession>
<proteinExistence type="predicted"/>
<dbReference type="KEGG" id="nta:107791122"/>
<reference evidence="2" key="1">
    <citation type="submission" date="2025-08" db="UniProtKB">
        <authorList>
            <consortium name="RefSeq"/>
        </authorList>
    </citation>
    <scope>IDENTIFICATION</scope>
</reference>
<dbReference type="PANTHER" id="PTHR11439:SF448">
    <property type="entry name" value="REVERSE TRANSCRIPTASE TY1_COPIA-TYPE DOMAIN-CONTAINING PROTEIN"/>
    <property type="match status" value="1"/>
</dbReference>
<dbReference type="STRING" id="4097.A0A1S3ZW35"/>
<sequence length="183" mass="20807">MGRLRGSGPEQAWSFFVHLEEDAKLVIILVYVDDLLITGNDADMIQEAKTILHKKFRIKDLGLLKYFLGIEVSRSGKGILIYQRKYTVELIVKVGLAGSKPAITPMEQNKKLTTVEYGTHCNLKDDPALTDVKGYQKLIGKLLYLTLTRPDIAYTVQTLSQFMQDPKKSHLEATHRLVRYLKN</sequence>
<dbReference type="AlphaFoldDB" id="A0A1S3ZW35"/>
<organism evidence="2">
    <name type="scientific">Nicotiana tabacum</name>
    <name type="common">Common tobacco</name>
    <dbReference type="NCBI Taxonomy" id="4097"/>
    <lineage>
        <taxon>Eukaryota</taxon>
        <taxon>Viridiplantae</taxon>
        <taxon>Streptophyta</taxon>
        <taxon>Embryophyta</taxon>
        <taxon>Tracheophyta</taxon>
        <taxon>Spermatophyta</taxon>
        <taxon>Magnoliopsida</taxon>
        <taxon>eudicotyledons</taxon>
        <taxon>Gunneridae</taxon>
        <taxon>Pentapetalae</taxon>
        <taxon>asterids</taxon>
        <taxon>lamiids</taxon>
        <taxon>Solanales</taxon>
        <taxon>Solanaceae</taxon>
        <taxon>Nicotianoideae</taxon>
        <taxon>Nicotianeae</taxon>
        <taxon>Nicotiana</taxon>
    </lineage>
</organism>
<gene>
    <name evidence="2" type="primary">LOC107791122</name>
</gene>
<evidence type="ECO:0000259" key="1">
    <source>
        <dbReference type="Pfam" id="PF07727"/>
    </source>
</evidence>
<dbReference type="InterPro" id="IPR013103">
    <property type="entry name" value="RVT_2"/>
</dbReference>
<dbReference type="RefSeq" id="XP_016468611.1">
    <property type="nucleotide sequence ID" value="XM_016613125.1"/>
</dbReference>
<protein>
    <submittedName>
        <fullName evidence="2">Uncharacterized mitochondrial protein AtMg00810-like</fullName>
    </submittedName>
</protein>
<dbReference type="SUPFAM" id="SSF56672">
    <property type="entry name" value="DNA/RNA polymerases"/>
    <property type="match status" value="1"/>
</dbReference>
<dbReference type="OrthoDB" id="1275983at2759"/>
<dbReference type="Pfam" id="PF07727">
    <property type="entry name" value="RVT_2"/>
    <property type="match status" value="1"/>
</dbReference>
<evidence type="ECO:0000313" key="2">
    <source>
        <dbReference type="RefSeq" id="XP_016468611.1"/>
    </source>
</evidence>
<dbReference type="PaxDb" id="4097-A0A1S3ZW35"/>
<dbReference type="PANTHER" id="PTHR11439">
    <property type="entry name" value="GAG-POL-RELATED RETROTRANSPOSON"/>
    <property type="match status" value="1"/>
</dbReference>